<dbReference type="OrthoDB" id="9940667at2"/>
<sequence>MSHSLDIALKKLKEMSRDELLLRLKKHEIAFIDNSKPNGLNKSNNFKEAGVVLISFSTPLVRDFHQEFYVNNQWPQFAEAA</sequence>
<proteinExistence type="predicted"/>
<comment type="caution">
    <text evidence="1">The sequence shown here is derived from an EMBL/GenBank/DDBJ whole genome shotgun (WGS) entry which is preliminary data.</text>
</comment>
<keyword evidence="2" id="KW-1185">Reference proteome</keyword>
<protein>
    <submittedName>
        <fullName evidence="1">Uncharacterized protein</fullName>
    </submittedName>
</protein>
<evidence type="ECO:0000313" key="2">
    <source>
        <dbReference type="Proteomes" id="UP000247555"/>
    </source>
</evidence>
<accession>A0A318KWA5</accession>
<reference evidence="1 2" key="1">
    <citation type="submission" date="2018-05" db="EMBL/GenBank/DDBJ databases">
        <title>Genomic Encyclopedia of Type Strains, Phase IV (KMG-IV): sequencing the most valuable type-strain genomes for metagenomic binning, comparative biology and taxonomic classification.</title>
        <authorList>
            <person name="Goeker M."/>
        </authorList>
    </citation>
    <scope>NUCLEOTIDE SEQUENCE [LARGE SCALE GENOMIC DNA]</scope>
    <source>
        <strain evidence="1 2">DSM 29661</strain>
    </source>
</reference>
<dbReference type="EMBL" id="QJKI01000001">
    <property type="protein sequence ID" value="PXX81859.1"/>
    <property type="molecule type" value="Genomic_DNA"/>
</dbReference>
<dbReference type="AlphaFoldDB" id="A0A318KWA5"/>
<gene>
    <name evidence="1" type="ORF">DFR34_10188</name>
</gene>
<dbReference type="RefSeq" id="WP_146215013.1">
    <property type="nucleotide sequence ID" value="NZ_QJKI01000001.1"/>
</dbReference>
<dbReference type="Proteomes" id="UP000247555">
    <property type="component" value="Unassembled WGS sequence"/>
</dbReference>
<evidence type="ECO:0000313" key="1">
    <source>
        <dbReference type="EMBL" id="PXX81859.1"/>
    </source>
</evidence>
<name>A0A318KWA5_9NEIS</name>
<organism evidence="1 2">
    <name type="scientific">Rivihabitans pingtungensis</name>
    <dbReference type="NCBI Taxonomy" id="1054498"/>
    <lineage>
        <taxon>Bacteria</taxon>
        <taxon>Pseudomonadati</taxon>
        <taxon>Pseudomonadota</taxon>
        <taxon>Betaproteobacteria</taxon>
        <taxon>Neisseriales</taxon>
        <taxon>Aquaspirillaceae</taxon>
        <taxon>Rivihabitans</taxon>
    </lineage>
</organism>